<evidence type="ECO:0000313" key="2">
    <source>
        <dbReference type="WBParaSite" id="Csp11.Scaffold629.g7691.t1"/>
    </source>
</evidence>
<sequence>MQSYEIQINILARILQSGNSEAITKAINKFAQLPIPKDSAHLIDQANLPYLVSYHASDNEAAKELIQNHRDTKSIDLAKETPFVLQNFYEGIMQDAEHGFIPNHLVHLLTIMISFADSGYVRTSLRLLNELEFKMEDLEGLMPKLEEFQSEFPEAQRLIQKIEWKKIVEQMRNVRVSEWDEDTDVSFETTLYSESDFDETLTDESGIDSDEYDEDFDHYFIAASCEVHVNVLAELLKTEDSDLIDVGLMMVSQVDVPLEILRKFEIEALINEHALHNKGASNLLKGLQQMDSEKQAMNNFNTFRQIKNYIQSSKTISEPMMELLVNYMENENKAYVEHIAEVLVTKKVRVNDEQVGIKEYMKGHPAIGICV</sequence>
<dbReference type="WBParaSite" id="Csp11.Scaffold629.g7691.t1">
    <property type="protein sequence ID" value="Csp11.Scaffold629.g7691.t1"/>
    <property type="gene ID" value="Csp11.Scaffold629.g7691"/>
</dbReference>
<protein>
    <submittedName>
        <fullName evidence="2">HEAT repeat domain-containing protein</fullName>
    </submittedName>
</protein>
<reference evidence="2" key="1">
    <citation type="submission" date="2016-11" db="UniProtKB">
        <authorList>
            <consortium name="WormBaseParasite"/>
        </authorList>
    </citation>
    <scope>IDENTIFICATION</scope>
</reference>
<dbReference type="InterPro" id="IPR009819">
    <property type="entry name" value="Pes-10"/>
</dbReference>
<dbReference type="AlphaFoldDB" id="A0A1I7UBM1"/>
<dbReference type="Proteomes" id="UP000095282">
    <property type="component" value="Unplaced"/>
</dbReference>
<dbReference type="Pfam" id="PF07149">
    <property type="entry name" value="Pes-10"/>
    <property type="match status" value="1"/>
</dbReference>
<proteinExistence type="predicted"/>
<organism evidence="1 2">
    <name type="scientific">Caenorhabditis tropicalis</name>
    <dbReference type="NCBI Taxonomy" id="1561998"/>
    <lineage>
        <taxon>Eukaryota</taxon>
        <taxon>Metazoa</taxon>
        <taxon>Ecdysozoa</taxon>
        <taxon>Nematoda</taxon>
        <taxon>Chromadorea</taxon>
        <taxon>Rhabditida</taxon>
        <taxon>Rhabditina</taxon>
        <taxon>Rhabditomorpha</taxon>
        <taxon>Rhabditoidea</taxon>
        <taxon>Rhabditidae</taxon>
        <taxon>Peloderinae</taxon>
        <taxon>Caenorhabditis</taxon>
    </lineage>
</organism>
<name>A0A1I7UBM1_9PELO</name>
<accession>A0A1I7UBM1</accession>
<evidence type="ECO:0000313" key="1">
    <source>
        <dbReference type="Proteomes" id="UP000095282"/>
    </source>
</evidence>
<dbReference type="eggNOG" id="ENOG502TIXV">
    <property type="taxonomic scope" value="Eukaryota"/>
</dbReference>
<keyword evidence="1" id="KW-1185">Reference proteome</keyword>